<keyword evidence="1" id="KW-0812">Transmembrane</keyword>
<accession>A0A3N2QW54</accession>
<keyword evidence="3" id="KW-1185">Reference proteome</keyword>
<organism evidence="2 3">
    <name type="scientific">Histidinibacterium lentulum</name>
    <dbReference type="NCBI Taxonomy" id="2480588"/>
    <lineage>
        <taxon>Bacteria</taxon>
        <taxon>Pseudomonadati</taxon>
        <taxon>Pseudomonadota</taxon>
        <taxon>Alphaproteobacteria</taxon>
        <taxon>Rhodobacterales</taxon>
        <taxon>Paracoccaceae</taxon>
        <taxon>Histidinibacterium</taxon>
    </lineage>
</organism>
<reference evidence="2 3" key="1">
    <citation type="submission" date="2018-10" db="EMBL/GenBank/DDBJ databases">
        <title>Histidinibacterium lentulum gen. nov., sp. nov., a marine bacterium from the culture broth of Picochlorum sp. 122.</title>
        <authorList>
            <person name="Wang G."/>
        </authorList>
    </citation>
    <scope>NUCLEOTIDE SEQUENCE [LARGE SCALE GENOMIC DNA]</scope>
    <source>
        <strain evidence="2 3">B17</strain>
    </source>
</reference>
<dbReference type="RefSeq" id="WP_123643063.1">
    <property type="nucleotide sequence ID" value="NZ_ML119087.1"/>
</dbReference>
<sequence length="161" mass="17227">MLKVIIGAVSGTVFLGWLTVVLATTTVAAGVWVATLTYQLGAATAQLAAAAVAQRQAVSQAVMRAKAKARLRRFVVAIPVAGVAAVAVYEEQDFREWREENPGGTRADYGCVVYDASVEVFDEFMADLEPVLENAPPWARPSRETLVGWLGECDSGEPTPE</sequence>
<evidence type="ECO:0000256" key="1">
    <source>
        <dbReference type="SAM" id="Phobius"/>
    </source>
</evidence>
<evidence type="ECO:0000313" key="2">
    <source>
        <dbReference type="EMBL" id="ROT99471.1"/>
    </source>
</evidence>
<dbReference type="AlphaFoldDB" id="A0A3N2QW54"/>
<dbReference type="Proteomes" id="UP000268016">
    <property type="component" value="Unassembled WGS sequence"/>
</dbReference>
<protein>
    <submittedName>
        <fullName evidence="2">Uncharacterized protein</fullName>
    </submittedName>
</protein>
<name>A0A3N2QW54_9RHOB</name>
<feature type="transmembrane region" description="Helical" evidence="1">
    <location>
        <begin position="74"/>
        <end position="89"/>
    </location>
</feature>
<feature type="transmembrane region" description="Helical" evidence="1">
    <location>
        <begin position="33"/>
        <end position="53"/>
    </location>
</feature>
<evidence type="ECO:0000313" key="3">
    <source>
        <dbReference type="Proteomes" id="UP000268016"/>
    </source>
</evidence>
<gene>
    <name evidence="2" type="ORF">EAT49_14760</name>
</gene>
<proteinExistence type="predicted"/>
<dbReference type="OrthoDB" id="7875945at2"/>
<dbReference type="EMBL" id="RDRB01000007">
    <property type="protein sequence ID" value="ROT99471.1"/>
    <property type="molecule type" value="Genomic_DNA"/>
</dbReference>
<keyword evidence="1" id="KW-1133">Transmembrane helix</keyword>
<keyword evidence="1" id="KW-0472">Membrane</keyword>
<comment type="caution">
    <text evidence="2">The sequence shown here is derived from an EMBL/GenBank/DDBJ whole genome shotgun (WGS) entry which is preliminary data.</text>
</comment>